<dbReference type="CDD" id="cd00051">
    <property type="entry name" value="EFh"/>
    <property type="match status" value="1"/>
</dbReference>
<proteinExistence type="predicted"/>
<dbReference type="Gene3D" id="1.10.238.10">
    <property type="entry name" value="EF-hand"/>
    <property type="match status" value="1"/>
</dbReference>
<dbReference type="GO" id="GO:0005509">
    <property type="term" value="F:calcium ion binding"/>
    <property type="evidence" value="ECO:0007669"/>
    <property type="project" value="InterPro"/>
</dbReference>
<reference evidence="3" key="1">
    <citation type="submission" date="2021-09" db="EMBL/GenBank/DDBJ databases">
        <authorList>
            <consortium name="AG Swart"/>
            <person name="Singh M."/>
            <person name="Singh A."/>
            <person name="Seah K."/>
            <person name="Emmerich C."/>
        </authorList>
    </citation>
    <scope>NUCLEOTIDE SEQUENCE</scope>
    <source>
        <strain evidence="3">ATCC30299</strain>
    </source>
</reference>
<dbReference type="InterPro" id="IPR011992">
    <property type="entry name" value="EF-hand-dom_pair"/>
</dbReference>
<dbReference type="SMART" id="SM00054">
    <property type="entry name" value="EFh"/>
    <property type="match status" value="2"/>
</dbReference>
<evidence type="ECO:0000313" key="3">
    <source>
        <dbReference type="EMBL" id="CAG9312423.1"/>
    </source>
</evidence>
<evidence type="ECO:0000259" key="2">
    <source>
        <dbReference type="PROSITE" id="PS50222"/>
    </source>
</evidence>
<feature type="domain" description="EF-hand" evidence="2">
    <location>
        <begin position="47"/>
        <end position="82"/>
    </location>
</feature>
<dbReference type="PROSITE" id="PS00018">
    <property type="entry name" value="EF_HAND_1"/>
    <property type="match status" value="2"/>
</dbReference>
<dbReference type="Pfam" id="PF13499">
    <property type="entry name" value="EF-hand_7"/>
    <property type="match status" value="1"/>
</dbReference>
<dbReference type="SUPFAM" id="SSF47473">
    <property type="entry name" value="EF-hand"/>
    <property type="match status" value="1"/>
</dbReference>
<dbReference type="PROSITE" id="PS50222">
    <property type="entry name" value="EF_HAND_2"/>
    <property type="match status" value="2"/>
</dbReference>
<dbReference type="Proteomes" id="UP001162131">
    <property type="component" value="Unassembled WGS sequence"/>
</dbReference>
<dbReference type="InterPro" id="IPR018247">
    <property type="entry name" value="EF_Hand_1_Ca_BS"/>
</dbReference>
<dbReference type="InterPro" id="IPR002048">
    <property type="entry name" value="EF_hand_dom"/>
</dbReference>
<dbReference type="AlphaFoldDB" id="A0AAU9IAR8"/>
<dbReference type="EMBL" id="CAJZBQ010000006">
    <property type="protein sequence ID" value="CAG9312423.1"/>
    <property type="molecule type" value="Genomic_DNA"/>
</dbReference>
<sequence>MVDQERVLQITKDIFSFADTDGSGALDRDEFKSAIAKMITDHGMNAITEDQMNEEFSGLDVDGSGTVDENELQAFVAKLLSATA</sequence>
<protein>
    <recommendedName>
        <fullName evidence="2">EF-hand domain-containing protein</fullName>
    </recommendedName>
</protein>
<organism evidence="3 4">
    <name type="scientific">Blepharisma stoltei</name>
    <dbReference type="NCBI Taxonomy" id="1481888"/>
    <lineage>
        <taxon>Eukaryota</taxon>
        <taxon>Sar</taxon>
        <taxon>Alveolata</taxon>
        <taxon>Ciliophora</taxon>
        <taxon>Postciliodesmatophora</taxon>
        <taxon>Heterotrichea</taxon>
        <taxon>Heterotrichida</taxon>
        <taxon>Blepharismidae</taxon>
        <taxon>Blepharisma</taxon>
    </lineage>
</organism>
<keyword evidence="4" id="KW-1185">Reference proteome</keyword>
<feature type="domain" description="EF-hand" evidence="2">
    <location>
        <begin position="6"/>
        <end position="41"/>
    </location>
</feature>
<keyword evidence="1" id="KW-0106">Calcium</keyword>
<evidence type="ECO:0000313" key="4">
    <source>
        <dbReference type="Proteomes" id="UP001162131"/>
    </source>
</evidence>
<gene>
    <name evidence="3" type="ORF">BSTOLATCC_MIC6527</name>
</gene>
<name>A0AAU9IAR8_9CILI</name>
<accession>A0AAU9IAR8</accession>
<evidence type="ECO:0000256" key="1">
    <source>
        <dbReference type="ARBA" id="ARBA00022837"/>
    </source>
</evidence>
<comment type="caution">
    <text evidence="3">The sequence shown here is derived from an EMBL/GenBank/DDBJ whole genome shotgun (WGS) entry which is preliminary data.</text>
</comment>